<gene>
    <name evidence="2" type="ORF">ABEB36_004064</name>
</gene>
<evidence type="ECO:0000313" key="2">
    <source>
        <dbReference type="EMBL" id="KAL1509302.1"/>
    </source>
</evidence>
<protein>
    <submittedName>
        <fullName evidence="2">Uncharacterized protein</fullName>
    </submittedName>
</protein>
<organism evidence="2 3">
    <name type="scientific">Hypothenemus hampei</name>
    <name type="common">Coffee berry borer</name>
    <dbReference type="NCBI Taxonomy" id="57062"/>
    <lineage>
        <taxon>Eukaryota</taxon>
        <taxon>Metazoa</taxon>
        <taxon>Ecdysozoa</taxon>
        <taxon>Arthropoda</taxon>
        <taxon>Hexapoda</taxon>
        <taxon>Insecta</taxon>
        <taxon>Pterygota</taxon>
        <taxon>Neoptera</taxon>
        <taxon>Endopterygota</taxon>
        <taxon>Coleoptera</taxon>
        <taxon>Polyphaga</taxon>
        <taxon>Cucujiformia</taxon>
        <taxon>Curculionidae</taxon>
        <taxon>Scolytinae</taxon>
        <taxon>Hypothenemus</taxon>
    </lineage>
</organism>
<comment type="caution">
    <text evidence="2">The sequence shown here is derived from an EMBL/GenBank/DDBJ whole genome shotgun (WGS) entry which is preliminary data.</text>
</comment>
<accession>A0ABD1F2M3</accession>
<dbReference type="Proteomes" id="UP001566132">
    <property type="component" value="Unassembled WGS sequence"/>
</dbReference>
<name>A0ABD1F2M3_HYPHA</name>
<keyword evidence="3" id="KW-1185">Reference proteome</keyword>
<evidence type="ECO:0000313" key="3">
    <source>
        <dbReference type="Proteomes" id="UP001566132"/>
    </source>
</evidence>
<sequence length="176" mass="19528">MTMGNCCSGSKKTSYTLPDNIINVQSERPHNVVEETETIEDMNVDCTVTQSPEPKTQGSDHSYIEDPDFEAVEIRSKEEVQQNRTSVKRARSNRTSTLQAPEVATISETAVVAVAQEKIFRKETLIRQGVQNAAPPPVKRTVSHEARFIIDVPQMEGIGIDGSYMVAFNKVEMNNG</sequence>
<dbReference type="EMBL" id="JBDJPC010000003">
    <property type="protein sequence ID" value="KAL1509302.1"/>
    <property type="molecule type" value="Genomic_DNA"/>
</dbReference>
<proteinExistence type="predicted"/>
<evidence type="ECO:0000256" key="1">
    <source>
        <dbReference type="SAM" id="MobiDB-lite"/>
    </source>
</evidence>
<feature type="region of interest" description="Disordered" evidence="1">
    <location>
        <begin position="74"/>
        <end position="93"/>
    </location>
</feature>
<dbReference type="AlphaFoldDB" id="A0ABD1F2M3"/>
<reference evidence="2 3" key="1">
    <citation type="submission" date="2024-05" db="EMBL/GenBank/DDBJ databases">
        <title>Genetic variation in Jamaican populations of the coffee berry borer (Hypothenemus hampei).</title>
        <authorList>
            <person name="Errbii M."/>
            <person name="Myrie A."/>
        </authorList>
    </citation>
    <scope>NUCLEOTIDE SEQUENCE [LARGE SCALE GENOMIC DNA]</scope>
    <source>
        <strain evidence="2">JA-Hopewell-2020-01-JO</strain>
        <tissue evidence="2">Whole body</tissue>
    </source>
</reference>